<feature type="compositionally biased region" description="Basic and acidic residues" evidence="1">
    <location>
        <begin position="7"/>
        <end position="21"/>
    </location>
</feature>
<evidence type="ECO:0008006" key="4">
    <source>
        <dbReference type="Google" id="ProtNLM"/>
    </source>
</evidence>
<sequence length="63" mass="7039">MKLMPEWSRRGYEEGLKEGREKGLEKGMVKAALNMLREGMEISLVAKVTGLSEEQGAKLKQTS</sequence>
<accession>A0A6N8EQB6</accession>
<feature type="region of interest" description="Disordered" evidence="1">
    <location>
        <begin position="1"/>
        <end position="21"/>
    </location>
</feature>
<reference evidence="2 3" key="1">
    <citation type="submission" date="2019-11" db="EMBL/GenBank/DDBJ databases">
        <title>Draft genome sequences of five Paenibacillus species of dairy origin.</title>
        <authorList>
            <person name="Olajide A.M."/>
            <person name="Chen S."/>
            <person name="Lapointe G."/>
        </authorList>
    </citation>
    <scope>NUCLEOTIDE SEQUENCE [LARGE SCALE GENOMIC DNA]</scope>
    <source>
        <strain evidence="2 3">3CT49</strain>
    </source>
</reference>
<organism evidence="2 3">
    <name type="scientific">Paenibacillus macerans</name>
    <name type="common">Bacillus macerans</name>
    <dbReference type="NCBI Taxonomy" id="44252"/>
    <lineage>
        <taxon>Bacteria</taxon>
        <taxon>Bacillati</taxon>
        <taxon>Bacillota</taxon>
        <taxon>Bacilli</taxon>
        <taxon>Bacillales</taxon>
        <taxon>Paenibacillaceae</taxon>
        <taxon>Paenibacillus</taxon>
    </lineage>
</organism>
<evidence type="ECO:0000256" key="1">
    <source>
        <dbReference type="SAM" id="MobiDB-lite"/>
    </source>
</evidence>
<gene>
    <name evidence="2" type="ORF">GNQ08_05145</name>
</gene>
<evidence type="ECO:0000313" key="2">
    <source>
        <dbReference type="EMBL" id="MUG21815.1"/>
    </source>
</evidence>
<dbReference type="EMBL" id="WNZZ01000003">
    <property type="protein sequence ID" value="MUG21815.1"/>
    <property type="molecule type" value="Genomic_DNA"/>
</dbReference>
<dbReference type="Proteomes" id="UP000442469">
    <property type="component" value="Unassembled WGS sequence"/>
</dbReference>
<protein>
    <recommendedName>
        <fullName evidence="4">Transposase</fullName>
    </recommendedName>
</protein>
<dbReference type="RefSeq" id="WP_155619535.1">
    <property type="nucleotide sequence ID" value="NZ_JBCMVA010000163.1"/>
</dbReference>
<evidence type="ECO:0000313" key="3">
    <source>
        <dbReference type="Proteomes" id="UP000442469"/>
    </source>
</evidence>
<dbReference type="AlphaFoldDB" id="A0A6N8EQB6"/>
<name>A0A6N8EQB6_PAEMA</name>
<comment type="caution">
    <text evidence="2">The sequence shown here is derived from an EMBL/GenBank/DDBJ whole genome shotgun (WGS) entry which is preliminary data.</text>
</comment>
<proteinExistence type="predicted"/>